<feature type="binding site" evidence="10">
    <location>
        <position position="217"/>
    </location>
    <ligand>
        <name>Mg(2+)</name>
        <dbReference type="ChEBI" id="CHEBI:18420"/>
        <label>1</label>
        <note>catalytic</note>
    </ligand>
</feature>
<keyword evidence="8 9" id="KW-0472">Membrane</keyword>
<dbReference type="GO" id="GO:0050427">
    <property type="term" value="P:3'-phosphoadenosine 5'-phosphosulfate metabolic process"/>
    <property type="evidence" value="ECO:0007669"/>
    <property type="project" value="TreeGrafter"/>
</dbReference>
<sequence length="272" mass="30930">MFAQIMIENEILTNKLIEISQKAAKKILEIYNSDFDVEYKDDQSPVTIADKISEEIILEEISKIEPGVDIISEEMYSTEKKSASTDYFFLIDPLDGTREFVRKNDEFTINIALVNQNKPILGVINVPVTNHTYFSANARNSFKVDNRSNTKEIYTNKNTAINTILYSRGNPSAKIRKIIHKLSIENIIHCGSALKFCLLSEGLADVYIRHDPCYEWDTAAGHAILQGAGGSLYDLDFNNFVYNKTDRNYLNEDGFIAFANDINKELFNLNDL</sequence>
<gene>
    <name evidence="9 11" type="primary">cysQ</name>
    <name evidence="11" type="ORF">DBW71_02275</name>
</gene>
<comment type="subcellular location">
    <subcellularLocation>
        <location evidence="9">Cell inner membrane</location>
        <topology evidence="9">Peripheral membrane protein</topology>
        <orientation evidence="9">Cytoplasmic side</orientation>
    </subcellularLocation>
</comment>
<dbReference type="InterPro" id="IPR050725">
    <property type="entry name" value="CysQ/Inositol_MonoPase"/>
</dbReference>
<dbReference type="GO" id="GO:0046854">
    <property type="term" value="P:phosphatidylinositol phosphate biosynthetic process"/>
    <property type="evidence" value="ECO:0007669"/>
    <property type="project" value="InterPro"/>
</dbReference>
<feature type="binding site" evidence="10">
    <location>
        <position position="94"/>
    </location>
    <ligand>
        <name>Mg(2+)</name>
        <dbReference type="ChEBI" id="CHEBI:18420"/>
        <label>1</label>
        <note>catalytic</note>
    </ligand>
</feature>
<dbReference type="PRINTS" id="PR00377">
    <property type="entry name" value="IMPHPHTASES"/>
</dbReference>
<dbReference type="InterPro" id="IPR006240">
    <property type="entry name" value="CysQ"/>
</dbReference>
<evidence type="ECO:0000256" key="3">
    <source>
        <dbReference type="ARBA" id="ARBA00022475"/>
    </source>
</evidence>
<comment type="similarity">
    <text evidence="2 9">Belongs to the inositol monophosphatase superfamily. CysQ family.</text>
</comment>
<reference evidence="11 12" key="1">
    <citation type="journal article" date="2018" name="Microbiome">
        <title>Fine metagenomic profile of the Mediterranean stratified and mixed water columns revealed by assembly and recruitment.</title>
        <authorList>
            <person name="Haro-Moreno J.M."/>
            <person name="Lopez-Perez M."/>
            <person name="De La Torre J.R."/>
            <person name="Picazo A."/>
            <person name="Camacho A."/>
            <person name="Rodriguez-Valera F."/>
        </authorList>
    </citation>
    <scope>NUCLEOTIDE SEQUENCE [LARGE SCALE GENOMIC DNA]</scope>
    <source>
        <strain evidence="11">MED-G57</strain>
    </source>
</reference>
<dbReference type="Proteomes" id="UP000253570">
    <property type="component" value="Unassembled WGS sequence"/>
</dbReference>
<dbReference type="Pfam" id="PF00459">
    <property type="entry name" value="Inositol_P"/>
    <property type="match status" value="1"/>
</dbReference>
<dbReference type="InterPro" id="IPR000760">
    <property type="entry name" value="Inositol_monophosphatase-like"/>
</dbReference>
<dbReference type="PROSITE" id="PS00630">
    <property type="entry name" value="IMP_2"/>
    <property type="match status" value="1"/>
</dbReference>
<dbReference type="Gene3D" id="3.40.190.80">
    <property type="match status" value="1"/>
</dbReference>
<comment type="caution">
    <text evidence="11">The sequence shown here is derived from an EMBL/GenBank/DDBJ whole genome shotgun (WGS) entry which is preliminary data.</text>
</comment>
<dbReference type="GO" id="GO:0000103">
    <property type="term" value="P:sulfate assimilation"/>
    <property type="evidence" value="ECO:0007669"/>
    <property type="project" value="TreeGrafter"/>
</dbReference>
<feature type="binding site" evidence="10">
    <location>
        <position position="73"/>
    </location>
    <ligand>
        <name>Mg(2+)</name>
        <dbReference type="ChEBI" id="CHEBI:18420"/>
        <label>1</label>
        <note>catalytic</note>
    </ligand>
</feature>
<dbReference type="PANTHER" id="PTHR43028">
    <property type="entry name" value="3'(2'),5'-BISPHOSPHATE NUCLEOTIDASE 1"/>
    <property type="match status" value="1"/>
</dbReference>
<dbReference type="PANTHER" id="PTHR43028:SF5">
    <property type="entry name" value="3'(2'),5'-BISPHOSPHATE NUCLEOTIDASE 1"/>
    <property type="match status" value="1"/>
</dbReference>
<evidence type="ECO:0000256" key="9">
    <source>
        <dbReference type="HAMAP-Rule" id="MF_02095"/>
    </source>
</evidence>
<accession>A0A368DPZ5</accession>
<evidence type="ECO:0000256" key="8">
    <source>
        <dbReference type="ARBA" id="ARBA00023136"/>
    </source>
</evidence>
<evidence type="ECO:0000256" key="4">
    <source>
        <dbReference type="ARBA" id="ARBA00022519"/>
    </source>
</evidence>
<feature type="binding site" evidence="9">
    <location>
        <begin position="94"/>
        <end position="97"/>
    </location>
    <ligand>
        <name>substrate</name>
    </ligand>
</feature>
<feature type="binding site" evidence="9">
    <location>
        <position position="73"/>
    </location>
    <ligand>
        <name>Mg(2+)</name>
        <dbReference type="ChEBI" id="CHEBI:18420"/>
        <label>1</label>
    </ligand>
</feature>
<feature type="binding site" evidence="10">
    <location>
        <position position="95"/>
    </location>
    <ligand>
        <name>Mg(2+)</name>
        <dbReference type="ChEBI" id="CHEBI:18420"/>
        <label>1</label>
        <note>catalytic</note>
    </ligand>
</feature>
<dbReference type="SUPFAM" id="SSF56655">
    <property type="entry name" value="Carbohydrate phosphatase"/>
    <property type="match status" value="1"/>
</dbReference>
<proteinExistence type="inferred from homology"/>
<dbReference type="EMBL" id="QOQD01000004">
    <property type="protein sequence ID" value="RCL73918.1"/>
    <property type="molecule type" value="Genomic_DNA"/>
</dbReference>
<evidence type="ECO:0000256" key="5">
    <source>
        <dbReference type="ARBA" id="ARBA00022723"/>
    </source>
</evidence>
<protein>
    <recommendedName>
        <fullName evidence="9">3'(2'),5'-bisphosphate nucleotidase CysQ</fullName>
        <ecNumber evidence="9">3.1.3.7</ecNumber>
    </recommendedName>
    <alternativeName>
        <fullName evidence="9">3'(2'),5-bisphosphonucleoside 3'(2')-phosphohydrolase</fullName>
    </alternativeName>
    <alternativeName>
        <fullName evidence="9">3'-phosphoadenosine 5'-phosphate phosphatase</fullName>
        <shortName evidence="9">PAP phosphatase</shortName>
    </alternativeName>
</protein>
<dbReference type="AlphaFoldDB" id="A0A368DPZ5"/>
<dbReference type="InterPro" id="IPR020550">
    <property type="entry name" value="Inositol_monophosphatase_CS"/>
</dbReference>
<keyword evidence="7 9" id="KW-0460">Magnesium</keyword>
<dbReference type="EC" id="3.1.3.7" evidence="9"/>
<comment type="cofactor">
    <cofactor evidence="9 10">
        <name>Mg(2+)</name>
        <dbReference type="ChEBI" id="CHEBI:18420"/>
    </cofactor>
</comment>
<feature type="binding site" evidence="9">
    <location>
        <position position="217"/>
    </location>
    <ligand>
        <name>substrate</name>
    </ligand>
</feature>
<feature type="binding site" evidence="9">
    <location>
        <position position="95"/>
    </location>
    <ligand>
        <name>Mg(2+)</name>
        <dbReference type="ChEBI" id="CHEBI:18420"/>
        <label>2</label>
    </ligand>
</feature>
<dbReference type="GO" id="GO:0000287">
    <property type="term" value="F:magnesium ion binding"/>
    <property type="evidence" value="ECO:0007669"/>
    <property type="project" value="UniProtKB-UniRule"/>
</dbReference>
<dbReference type="InterPro" id="IPR020583">
    <property type="entry name" value="Inositol_monoP_metal-BS"/>
</dbReference>
<dbReference type="HAMAP" id="MF_02095">
    <property type="entry name" value="CysQ"/>
    <property type="match status" value="1"/>
</dbReference>
<keyword evidence="5 9" id="KW-0479">Metal-binding</keyword>
<comment type="catalytic activity">
    <reaction evidence="1 9">
        <text>adenosine 3',5'-bisphosphate + H2O = AMP + phosphate</text>
        <dbReference type="Rhea" id="RHEA:10040"/>
        <dbReference type="ChEBI" id="CHEBI:15377"/>
        <dbReference type="ChEBI" id="CHEBI:43474"/>
        <dbReference type="ChEBI" id="CHEBI:58343"/>
        <dbReference type="ChEBI" id="CHEBI:456215"/>
        <dbReference type="EC" id="3.1.3.7"/>
    </reaction>
</comment>
<dbReference type="NCBIfam" id="TIGR01331">
    <property type="entry name" value="bisphos_cysQ"/>
    <property type="match status" value="1"/>
</dbReference>
<feature type="binding site" evidence="9">
    <location>
        <position position="94"/>
    </location>
    <ligand>
        <name>Mg(2+)</name>
        <dbReference type="ChEBI" id="CHEBI:18420"/>
        <label>1</label>
    </ligand>
</feature>
<evidence type="ECO:0000256" key="1">
    <source>
        <dbReference type="ARBA" id="ARBA00001625"/>
    </source>
</evidence>
<dbReference type="GO" id="GO:0005886">
    <property type="term" value="C:plasma membrane"/>
    <property type="evidence" value="ECO:0007669"/>
    <property type="project" value="UniProtKB-SubCell"/>
</dbReference>
<keyword evidence="6 9" id="KW-0378">Hydrolase</keyword>
<organism evidence="11 12">
    <name type="scientific">PS1 clade bacterium</name>
    <dbReference type="NCBI Taxonomy" id="2175152"/>
    <lineage>
        <taxon>Bacteria</taxon>
        <taxon>Pseudomonadati</taxon>
        <taxon>Pseudomonadota</taxon>
        <taxon>Alphaproteobacteria</taxon>
        <taxon>PS1 clade</taxon>
    </lineage>
</organism>
<keyword evidence="4 9" id="KW-0997">Cell inner membrane</keyword>
<feature type="binding site" evidence="9">
    <location>
        <position position="92"/>
    </location>
    <ligand>
        <name>Mg(2+)</name>
        <dbReference type="ChEBI" id="CHEBI:18420"/>
        <label>2</label>
    </ligand>
</feature>
<feature type="binding site" evidence="9">
    <location>
        <position position="73"/>
    </location>
    <ligand>
        <name>substrate</name>
    </ligand>
</feature>
<dbReference type="CDD" id="cd01638">
    <property type="entry name" value="CysQ"/>
    <property type="match status" value="1"/>
</dbReference>
<feature type="binding site" evidence="10">
    <location>
        <position position="92"/>
    </location>
    <ligand>
        <name>Mg(2+)</name>
        <dbReference type="ChEBI" id="CHEBI:18420"/>
        <label>1</label>
        <note>catalytic</note>
    </ligand>
</feature>
<dbReference type="GO" id="GO:0008441">
    <property type="term" value="F:3'(2'),5'-bisphosphate nucleotidase activity"/>
    <property type="evidence" value="ECO:0007669"/>
    <property type="project" value="UniProtKB-UniRule"/>
</dbReference>
<feature type="binding site" evidence="9">
    <location>
        <position position="92"/>
    </location>
    <ligand>
        <name>Mg(2+)</name>
        <dbReference type="ChEBI" id="CHEBI:18420"/>
        <label>1</label>
    </ligand>
</feature>
<evidence type="ECO:0000256" key="2">
    <source>
        <dbReference type="ARBA" id="ARBA00005289"/>
    </source>
</evidence>
<name>A0A368DPZ5_9PROT</name>
<dbReference type="PROSITE" id="PS00629">
    <property type="entry name" value="IMP_1"/>
    <property type="match status" value="1"/>
</dbReference>
<evidence type="ECO:0000256" key="6">
    <source>
        <dbReference type="ARBA" id="ARBA00022801"/>
    </source>
</evidence>
<feature type="binding site" evidence="9">
    <location>
        <position position="217"/>
    </location>
    <ligand>
        <name>Mg(2+)</name>
        <dbReference type="ChEBI" id="CHEBI:18420"/>
        <label>2</label>
    </ligand>
</feature>
<evidence type="ECO:0000313" key="12">
    <source>
        <dbReference type="Proteomes" id="UP000253570"/>
    </source>
</evidence>
<evidence type="ECO:0000256" key="7">
    <source>
        <dbReference type="ARBA" id="ARBA00022842"/>
    </source>
</evidence>
<comment type="function">
    <text evidence="9">Converts adenosine-3',5'-bisphosphate (PAP) to AMP.</text>
</comment>
<evidence type="ECO:0000256" key="10">
    <source>
        <dbReference type="PIRSR" id="PIRSR600760-2"/>
    </source>
</evidence>
<keyword evidence="3 9" id="KW-1003">Cell membrane</keyword>
<evidence type="ECO:0000313" key="11">
    <source>
        <dbReference type="EMBL" id="RCL73918.1"/>
    </source>
</evidence>
<dbReference type="Gene3D" id="3.30.540.10">
    <property type="entry name" value="Fructose-1,6-Bisphosphatase, subunit A, domain 1"/>
    <property type="match status" value="1"/>
</dbReference>